<accession>A0A1B3SM25</accession>
<evidence type="ECO:0000313" key="4">
    <source>
        <dbReference type="EMBL" id="AOG60989.1"/>
    </source>
</evidence>
<dbReference type="GO" id="GO:0005524">
    <property type="term" value="F:ATP binding"/>
    <property type="evidence" value="ECO:0007669"/>
    <property type="project" value="UniProtKB-KW"/>
</dbReference>
<sequence length="341" mass="39809">MNNFKMYYIDLNSSFETKRVTEFLKRFDLEYNLVDATLVIKDEKQKIIATCSKLNNVIKCIAVCKDYINQNFLNKLVTEISKLIYLEKQDEIFVFTKPENKFIFEGVGFDNIFVNDKIAFLTNKINNYKKYKTYIQNLLTGNDIAILLMNCNPLTKGHGFLIEYASKKYQQVYIIPVKEDVSLFTYEERKQMLSLFVKNFTNVALLKGSDYLISKATFPTYFLNEEDKIVIANSEVDANVFVNLFENTKSKITRVVGSEPNSRTTNLYNNVMNTVLEKNNIGFEQVERYTINNNVVSASTVRKNIYENKEWESLVPQTTIEIIKKVDIKKRMTEKNVYKNN</sequence>
<dbReference type="AlphaFoldDB" id="A0A1B3SM25"/>
<reference evidence="4 5" key="1">
    <citation type="submission" date="2016-08" db="EMBL/GenBank/DDBJ databases">
        <title>Complete genome sequence of Spiroplasma helicoides TABS-2 (DSM 22551).</title>
        <authorList>
            <person name="Shen W.-Y."/>
            <person name="Lo W.-S."/>
            <person name="Lai Y.-C."/>
            <person name="Kuo C.-H."/>
        </authorList>
    </citation>
    <scope>NUCLEOTIDE SEQUENCE [LARGE SCALE GENOMIC DNA]</scope>
    <source>
        <strain evidence="4 5">TABS-2</strain>
    </source>
</reference>
<dbReference type="OrthoDB" id="9779753at2"/>
<dbReference type="InterPro" id="IPR014729">
    <property type="entry name" value="Rossmann-like_a/b/a_fold"/>
</dbReference>
<dbReference type="SUPFAM" id="SSF52374">
    <property type="entry name" value="Nucleotidylyl transferase"/>
    <property type="match status" value="1"/>
</dbReference>
<dbReference type="EMBL" id="CP017015">
    <property type="protein sequence ID" value="AOG60989.1"/>
    <property type="molecule type" value="Genomic_DNA"/>
</dbReference>
<dbReference type="Gene3D" id="3.40.50.620">
    <property type="entry name" value="HUPs"/>
    <property type="match status" value="1"/>
</dbReference>
<dbReference type="InterPro" id="IPR005216">
    <property type="entry name" value="Citrate_lyase_ligase"/>
</dbReference>
<dbReference type="InterPro" id="IPR013166">
    <property type="entry name" value="Citrate_lyase_ligase_C"/>
</dbReference>
<evidence type="ECO:0000313" key="5">
    <source>
        <dbReference type="Proteomes" id="UP000094378"/>
    </source>
</evidence>
<dbReference type="STRING" id="216938.SHELI_v1c10420"/>
<dbReference type="SMART" id="SM00764">
    <property type="entry name" value="Citrate_ly_lig"/>
    <property type="match status" value="1"/>
</dbReference>
<dbReference type="GO" id="GO:0008771">
    <property type="term" value="F:[citrate (pro-3S)-lyase] ligase activity"/>
    <property type="evidence" value="ECO:0007669"/>
    <property type="project" value="InterPro"/>
</dbReference>
<evidence type="ECO:0000256" key="1">
    <source>
        <dbReference type="ARBA" id="ARBA00022741"/>
    </source>
</evidence>
<dbReference type="Proteomes" id="UP000094378">
    <property type="component" value="Chromosome"/>
</dbReference>
<proteinExistence type="predicted"/>
<dbReference type="RefSeq" id="WP_069117361.1">
    <property type="nucleotide sequence ID" value="NZ_CP017015.1"/>
</dbReference>
<dbReference type="KEGG" id="shj:SHELI_v1c10420"/>
<organism evidence="4 5">
    <name type="scientific">Spiroplasma helicoides</name>
    <dbReference type="NCBI Taxonomy" id="216938"/>
    <lineage>
        <taxon>Bacteria</taxon>
        <taxon>Bacillati</taxon>
        <taxon>Mycoplasmatota</taxon>
        <taxon>Mollicutes</taxon>
        <taxon>Entomoplasmatales</taxon>
        <taxon>Spiroplasmataceae</taxon>
        <taxon>Spiroplasma</taxon>
    </lineage>
</organism>
<keyword evidence="5" id="KW-1185">Reference proteome</keyword>
<dbReference type="Pfam" id="PF08218">
    <property type="entry name" value="Citrate_ly_lig"/>
    <property type="match status" value="1"/>
</dbReference>
<gene>
    <name evidence="4" type="primary">citC</name>
    <name evidence="4" type="ORF">SHELI_v1c10420</name>
</gene>
<keyword evidence="1" id="KW-0547">Nucleotide-binding</keyword>
<keyword evidence="4" id="KW-0436">Ligase</keyword>
<dbReference type="PANTHER" id="PTHR40599">
    <property type="entry name" value="[CITRATE [PRO-3S]-LYASE] LIGASE"/>
    <property type="match status" value="1"/>
</dbReference>
<dbReference type="GO" id="GO:0016829">
    <property type="term" value="F:lyase activity"/>
    <property type="evidence" value="ECO:0007669"/>
    <property type="project" value="UniProtKB-KW"/>
</dbReference>
<evidence type="ECO:0000256" key="2">
    <source>
        <dbReference type="ARBA" id="ARBA00022840"/>
    </source>
</evidence>
<dbReference type="PANTHER" id="PTHR40599:SF1">
    <property type="entry name" value="[CITRATE [PRO-3S]-LYASE] LIGASE"/>
    <property type="match status" value="1"/>
</dbReference>
<protein>
    <submittedName>
        <fullName evidence="4">[citrate (Pro-3S)-lyase] ligase</fullName>
    </submittedName>
</protein>
<name>A0A1B3SM25_9MOLU</name>
<dbReference type="PATRIC" id="fig|216938.3.peg.1061"/>
<keyword evidence="2" id="KW-0067">ATP-binding</keyword>
<keyword evidence="4" id="KW-0456">Lyase</keyword>
<feature type="domain" description="Citrate lyase ligase C-terminal" evidence="3">
    <location>
        <begin position="144"/>
        <end position="323"/>
    </location>
</feature>
<evidence type="ECO:0000259" key="3">
    <source>
        <dbReference type="SMART" id="SM00764"/>
    </source>
</evidence>